<proteinExistence type="predicted"/>
<protein>
    <submittedName>
        <fullName evidence="2">Uncharacterized protein</fullName>
    </submittedName>
</protein>
<name>A0A8H6N7C3_9PEZI</name>
<gene>
    <name evidence="2" type="ORF">CPLU01_12204</name>
</gene>
<dbReference type="EMBL" id="WIGO01000245">
    <property type="protein sequence ID" value="KAF6822140.1"/>
    <property type="molecule type" value="Genomic_DNA"/>
</dbReference>
<organism evidence="2 3">
    <name type="scientific">Colletotrichum plurivorum</name>
    <dbReference type="NCBI Taxonomy" id="2175906"/>
    <lineage>
        <taxon>Eukaryota</taxon>
        <taxon>Fungi</taxon>
        <taxon>Dikarya</taxon>
        <taxon>Ascomycota</taxon>
        <taxon>Pezizomycotina</taxon>
        <taxon>Sordariomycetes</taxon>
        <taxon>Hypocreomycetidae</taxon>
        <taxon>Glomerellales</taxon>
        <taxon>Glomerellaceae</taxon>
        <taxon>Colletotrichum</taxon>
        <taxon>Colletotrichum orchidearum species complex</taxon>
    </lineage>
</organism>
<dbReference type="AlphaFoldDB" id="A0A8H6N7C3"/>
<evidence type="ECO:0000256" key="1">
    <source>
        <dbReference type="SAM" id="MobiDB-lite"/>
    </source>
</evidence>
<sequence length="230" mass="24850">MRKGEGKSERPGQTRVGSWWRVGKPSTLSAGADDLRYFFFRNSRAASSLPYLGSHSLPRSPALLLSPSAGFLDGPAAPGPGVSSSSPVQLKSVESTSTRLDRLFRISSHSLRSTLTFDVRDPVKLHGAAHGTVTFDFRLVTRCRASSRRNGSPFSENRDQPRNASAIAITVRHRHHPPAPCPCLLSAVCCCPPVQLLTCPSEDSSTEAQEYSVRILKAGEGDPSDQPKPT</sequence>
<evidence type="ECO:0000313" key="3">
    <source>
        <dbReference type="Proteomes" id="UP000654918"/>
    </source>
</evidence>
<comment type="caution">
    <text evidence="2">The sequence shown here is derived from an EMBL/GenBank/DDBJ whole genome shotgun (WGS) entry which is preliminary data.</text>
</comment>
<accession>A0A8H6N7C3</accession>
<keyword evidence="3" id="KW-1185">Reference proteome</keyword>
<dbReference type="Proteomes" id="UP000654918">
    <property type="component" value="Unassembled WGS sequence"/>
</dbReference>
<evidence type="ECO:0000313" key="2">
    <source>
        <dbReference type="EMBL" id="KAF6822140.1"/>
    </source>
</evidence>
<reference evidence="2" key="1">
    <citation type="journal article" date="2020" name="Phytopathology">
        <title>Genome Sequence Resources of Colletotrichum truncatum, C. plurivorum, C. musicola, and C. sojae: Four Species Pathogenic to Soybean (Glycine max).</title>
        <authorList>
            <person name="Rogerio F."/>
            <person name="Boufleur T.R."/>
            <person name="Ciampi-Guillardi M."/>
            <person name="Sukno S.A."/>
            <person name="Thon M.R."/>
            <person name="Massola Junior N.S."/>
            <person name="Baroncelli R."/>
        </authorList>
    </citation>
    <scope>NUCLEOTIDE SEQUENCE</scope>
    <source>
        <strain evidence="2">LFN00145</strain>
    </source>
</reference>
<feature type="region of interest" description="Disordered" evidence="1">
    <location>
        <begin position="202"/>
        <end position="230"/>
    </location>
</feature>